<dbReference type="PROSITE" id="PS51257">
    <property type="entry name" value="PROKAR_LIPOPROTEIN"/>
    <property type="match status" value="1"/>
</dbReference>
<evidence type="ECO:0000259" key="2">
    <source>
        <dbReference type="Pfam" id="PF16103"/>
    </source>
</evidence>
<dbReference type="Proteomes" id="UP000832011">
    <property type="component" value="Chromosome"/>
</dbReference>
<dbReference type="Pfam" id="PF16103">
    <property type="entry name" value="DUF4822"/>
    <property type="match status" value="1"/>
</dbReference>
<feature type="signal peptide" evidence="1">
    <location>
        <begin position="1"/>
        <end position="18"/>
    </location>
</feature>
<keyword evidence="4" id="KW-1185">Reference proteome</keyword>
<sequence>MNSYLRSIAVLTTAATLAACSSMGSKKETPVEPVNAQPQPQAQVQLPSHINPYESLMLGKTWVTIAAVDQDKKQISATDKRVSNYFGFAQYGVNGQFIMYTPDQKPKMQGDWSFSEDGKVRTLIAKDAAGKVLFERKVENVGLNNDMYAYRIYPNAKNKKKYIDIVHQTVESLQRAQAAQAAQQAQ</sequence>
<name>A0ABY4E232_9NEIS</name>
<evidence type="ECO:0000313" key="3">
    <source>
        <dbReference type="EMBL" id="UOO89421.1"/>
    </source>
</evidence>
<proteinExistence type="predicted"/>
<accession>A0ABY4E232</accession>
<organism evidence="3 4">
    <name type="scientific">Vitreoscilla massiliensis</name>
    <dbReference type="NCBI Taxonomy" id="1689272"/>
    <lineage>
        <taxon>Bacteria</taxon>
        <taxon>Pseudomonadati</taxon>
        <taxon>Pseudomonadota</taxon>
        <taxon>Betaproteobacteria</taxon>
        <taxon>Neisseriales</taxon>
        <taxon>Neisseriaceae</taxon>
        <taxon>Vitreoscilla</taxon>
    </lineage>
</organism>
<feature type="domain" description="DUF4822" evidence="2">
    <location>
        <begin position="59"/>
        <end position="170"/>
    </location>
</feature>
<feature type="chain" id="PRO_5046053724" evidence="1">
    <location>
        <begin position="19"/>
        <end position="186"/>
    </location>
</feature>
<dbReference type="RefSeq" id="WP_058357119.1">
    <property type="nucleotide sequence ID" value="NZ_CABKVG010000010.1"/>
</dbReference>
<evidence type="ECO:0000256" key="1">
    <source>
        <dbReference type="SAM" id="SignalP"/>
    </source>
</evidence>
<dbReference type="Gene3D" id="2.40.128.540">
    <property type="entry name" value="Domain of unknown function DUF4822"/>
    <property type="match status" value="1"/>
</dbReference>
<protein>
    <submittedName>
        <fullName evidence="3">DUF4822 domain-containing protein</fullName>
    </submittedName>
</protein>
<evidence type="ECO:0000313" key="4">
    <source>
        <dbReference type="Proteomes" id="UP000832011"/>
    </source>
</evidence>
<reference evidence="3 4" key="1">
    <citation type="journal article" date="2022" name="Res Sq">
        <title>Evolution of multicellular longitudinally dividing oral cavity symbionts (Neisseriaceae).</title>
        <authorList>
            <person name="Nyongesa S."/>
            <person name="Weber P."/>
            <person name="Bernet E."/>
            <person name="Pullido F."/>
            <person name="Nieckarz M."/>
            <person name="Delaby M."/>
            <person name="Nieves C."/>
            <person name="Viehboeck T."/>
            <person name="Krause N."/>
            <person name="Rivera-Millot A."/>
            <person name="Nakamura A."/>
            <person name="Vischer N."/>
            <person name="VanNieuwenhze M."/>
            <person name="Brun Y."/>
            <person name="Cava F."/>
            <person name="Bulgheresi S."/>
            <person name="Veyrier F."/>
        </authorList>
    </citation>
    <scope>NUCLEOTIDE SEQUENCE [LARGE SCALE GENOMIC DNA]</scope>
    <source>
        <strain evidence="3 4">SN4</strain>
    </source>
</reference>
<dbReference type="InterPro" id="IPR032247">
    <property type="entry name" value="DUF4822"/>
</dbReference>
<dbReference type="EMBL" id="CP091511">
    <property type="protein sequence ID" value="UOO89421.1"/>
    <property type="molecule type" value="Genomic_DNA"/>
</dbReference>
<keyword evidence="1" id="KW-0732">Signal</keyword>
<gene>
    <name evidence="3" type="ORF">LVJ82_00090</name>
</gene>